<dbReference type="Proteomes" id="UP000823749">
    <property type="component" value="Chromosome 8"/>
</dbReference>
<keyword evidence="3" id="KW-0227">DNA damage</keyword>
<keyword evidence="4 8" id="KW-0863">Zinc-finger</keyword>
<accession>A0AAV6JC00</accession>
<dbReference type="EMBL" id="JACTNZ010000008">
    <property type="protein sequence ID" value="KAG5537433.1"/>
    <property type="molecule type" value="Genomic_DNA"/>
</dbReference>
<feature type="compositionally biased region" description="Polar residues" evidence="9">
    <location>
        <begin position="372"/>
        <end position="386"/>
    </location>
</feature>
<dbReference type="Gene3D" id="2.30.30.140">
    <property type="match status" value="1"/>
</dbReference>
<feature type="domain" description="BED-type" evidence="10">
    <location>
        <begin position="406"/>
        <end position="468"/>
    </location>
</feature>
<dbReference type="PANTHER" id="PTHR12663">
    <property type="entry name" value="ANDROGEN INDUCED INHIBITOR OF PROLIFERATION AS3 / PDS5-RELATED"/>
    <property type="match status" value="1"/>
</dbReference>
<evidence type="ECO:0000313" key="11">
    <source>
        <dbReference type="EMBL" id="KAG5537433.1"/>
    </source>
</evidence>
<dbReference type="Pfam" id="PF20168">
    <property type="entry name" value="PDS5"/>
    <property type="match status" value="1"/>
</dbReference>
<keyword evidence="7" id="KW-0539">Nucleus</keyword>
<dbReference type="GO" id="GO:0007064">
    <property type="term" value="P:mitotic sister chromatid cohesion"/>
    <property type="evidence" value="ECO:0007669"/>
    <property type="project" value="InterPro"/>
</dbReference>
<dbReference type="InterPro" id="IPR003656">
    <property type="entry name" value="Znf_BED"/>
</dbReference>
<dbReference type="PANTHER" id="PTHR12663:SF69">
    <property type="entry name" value="SISTER CHROMATID COHESION PROTEIN PDS5 HOMOLOG E"/>
    <property type="match status" value="1"/>
</dbReference>
<evidence type="ECO:0000256" key="3">
    <source>
        <dbReference type="ARBA" id="ARBA00022763"/>
    </source>
</evidence>
<evidence type="ECO:0000256" key="1">
    <source>
        <dbReference type="ARBA" id="ARBA00004123"/>
    </source>
</evidence>
<evidence type="ECO:0000256" key="4">
    <source>
        <dbReference type="ARBA" id="ARBA00022771"/>
    </source>
</evidence>
<feature type="compositionally biased region" description="Basic and acidic residues" evidence="9">
    <location>
        <begin position="460"/>
        <end position="480"/>
    </location>
</feature>
<dbReference type="SUPFAM" id="SSF63748">
    <property type="entry name" value="Tudor/PWWP/MBT"/>
    <property type="match status" value="1"/>
</dbReference>
<dbReference type="PROSITE" id="PS50808">
    <property type="entry name" value="ZF_BED"/>
    <property type="match status" value="1"/>
</dbReference>
<feature type="region of interest" description="Disordered" evidence="9">
    <location>
        <begin position="450"/>
        <end position="533"/>
    </location>
</feature>
<reference evidence="11" key="1">
    <citation type="submission" date="2020-08" db="EMBL/GenBank/DDBJ databases">
        <title>Plant Genome Project.</title>
        <authorList>
            <person name="Zhang R.-G."/>
        </authorList>
    </citation>
    <scope>NUCLEOTIDE SEQUENCE</scope>
    <source>
        <strain evidence="11">WSP0</strain>
        <tissue evidence="11">Leaf</tissue>
    </source>
</reference>
<keyword evidence="2" id="KW-0479">Metal-binding</keyword>
<keyword evidence="5" id="KW-0862">Zinc</keyword>
<evidence type="ECO:0000256" key="2">
    <source>
        <dbReference type="ARBA" id="ARBA00022723"/>
    </source>
</evidence>
<evidence type="ECO:0000256" key="6">
    <source>
        <dbReference type="ARBA" id="ARBA00023204"/>
    </source>
</evidence>
<dbReference type="CDD" id="cd20404">
    <property type="entry name" value="Tudor_Agenet_AtEML-like"/>
    <property type="match status" value="1"/>
</dbReference>
<proteinExistence type="predicted"/>
<gene>
    <name evidence="11" type="ORF">RHGRI_024755</name>
</gene>
<sequence length="608" mass="67961">MAASSSSQVFQEELKDAGERLLTPPASTPELLILLDKVELLLSRVEQAPSERTYDALLPVMKALIAPDLLRHSEIDVKVSVASCINEITRVTAPDAPYDDKQMQEIFEISVMALGKLSLASGRCYTKAVSILHNIAAVRSCLVMLDLEFDELIVEMFQLFLNTIRSDHPQSVFSDMEMIMSLVLEETEEIPLELIIPLLRSVKKGNQNISPTSWKLGENVLNKGADKLRPYLPPAVQFMGFDVGDFAEIVFSICQDASRSEHLNGLPISATGPSSSDDSQLKKASQTKGKRKRIPEKEEVPEMANGMENHGEELVGCQIKVWWPLDRRFYEGAISSFDPIEKKHKVLYADGDEEMLDLSTERWMFVSKSFSEQDQGNDLPSSNVLSDTKMDSADASSLPSPSYEVDAHNPLWNYVTIVEKKSDGGGNVTWQCNFCKVIKKGSYTRVRGHLLNSPSAGVRPCEKVTGKDVTTMRRLEDNKAKGRKKKTDSADASSVRSPSDELDTKNPSDEEDTKNPSNEVDTKNPFNEGDTSNPLWRYVTRLEKRRHGGGNVTWRCNFCNVVKKGSYTRVRGHLLNWQSAGVKPCEKVTHEDIATMQRLENEAVGRRK</sequence>
<evidence type="ECO:0000256" key="7">
    <source>
        <dbReference type="ARBA" id="ARBA00023242"/>
    </source>
</evidence>
<dbReference type="GO" id="GO:0000785">
    <property type="term" value="C:chromatin"/>
    <property type="evidence" value="ECO:0007669"/>
    <property type="project" value="TreeGrafter"/>
</dbReference>
<dbReference type="GO" id="GO:0005634">
    <property type="term" value="C:nucleus"/>
    <property type="evidence" value="ECO:0007669"/>
    <property type="project" value="UniProtKB-SubCell"/>
</dbReference>
<feature type="compositionally biased region" description="Polar residues" evidence="9">
    <location>
        <begin position="271"/>
        <end position="287"/>
    </location>
</feature>
<feature type="region of interest" description="Disordered" evidence="9">
    <location>
        <begin position="372"/>
        <end position="402"/>
    </location>
</feature>
<evidence type="ECO:0000259" key="10">
    <source>
        <dbReference type="PROSITE" id="PS50808"/>
    </source>
</evidence>
<feature type="compositionally biased region" description="Basic and acidic residues" evidence="9">
    <location>
        <begin position="498"/>
        <end position="508"/>
    </location>
</feature>
<evidence type="ECO:0000256" key="5">
    <source>
        <dbReference type="ARBA" id="ARBA00022833"/>
    </source>
</evidence>
<feature type="region of interest" description="Disordered" evidence="9">
    <location>
        <begin position="264"/>
        <end position="309"/>
    </location>
</feature>
<feature type="compositionally biased region" description="Low complexity" evidence="9">
    <location>
        <begin position="393"/>
        <end position="402"/>
    </location>
</feature>
<comment type="caution">
    <text evidence="11">The sequence shown here is derived from an EMBL/GenBank/DDBJ whole genome shotgun (WGS) entry which is preliminary data.</text>
</comment>
<organism evidence="11 12">
    <name type="scientific">Rhododendron griersonianum</name>
    <dbReference type="NCBI Taxonomy" id="479676"/>
    <lineage>
        <taxon>Eukaryota</taxon>
        <taxon>Viridiplantae</taxon>
        <taxon>Streptophyta</taxon>
        <taxon>Embryophyta</taxon>
        <taxon>Tracheophyta</taxon>
        <taxon>Spermatophyta</taxon>
        <taxon>Magnoliopsida</taxon>
        <taxon>eudicotyledons</taxon>
        <taxon>Gunneridae</taxon>
        <taxon>Pentapetalae</taxon>
        <taxon>asterids</taxon>
        <taxon>Ericales</taxon>
        <taxon>Ericaceae</taxon>
        <taxon>Ericoideae</taxon>
        <taxon>Rhodoreae</taxon>
        <taxon>Rhododendron</taxon>
    </lineage>
</organism>
<evidence type="ECO:0000256" key="8">
    <source>
        <dbReference type="PROSITE-ProRule" id="PRU00027"/>
    </source>
</evidence>
<comment type="subcellular location">
    <subcellularLocation>
        <location evidence="1">Nucleus</location>
    </subcellularLocation>
</comment>
<dbReference type="GO" id="GO:0003677">
    <property type="term" value="F:DNA binding"/>
    <property type="evidence" value="ECO:0007669"/>
    <property type="project" value="InterPro"/>
</dbReference>
<dbReference type="AlphaFoldDB" id="A0AAV6JC00"/>
<protein>
    <recommendedName>
        <fullName evidence="10">BED-type domain-containing protein</fullName>
    </recommendedName>
</protein>
<keyword evidence="6" id="KW-0234">DNA repair</keyword>
<evidence type="ECO:0000313" key="12">
    <source>
        <dbReference type="Proteomes" id="UP000823749"/>
    </source>
</evidence>
<dbReference type="InterPro" id="IPR039776">
    <property type="entry name" value="Pds5"/>
</dbReference>
<evidence type="ECO:0000256" key="9">
    <source>
        <dbReference type="SAM" id="MobiDB-lite"/>
    </source>
</evidence>
<dbReference type="GO" id="GO:0008270">
    <property type="term" value="F:zinc ion binding"/>
    <property type="evidence" value="ECO:0007669"/>
    <property type="project" value="UniProtKB-KW"/>
</dbReference>
<name>A0AAV6JC00_9ERIC</name>
<dbReference type="GO" id="GO:0006281">
    <property type="term" value="P:DNA repair"/>
    <property type="evidence" value="ECO:0007669"/>
    <property type="project" value="UniProtKB-KW"/>
</dbReference>
<keyword evidence="12" id="KW-1185">Reference proteome</keyword>